<dbReference type="SUPFAM" id="SSF56672">
    <property type="entry name" value="DNA/RNA polymerases"/>
    <property type="match status" value="1"/>
</dbReference>
<protein>
    <recommendedName>
        <fullName evidence="2">Reverse transcriptase Ty1/copia-type domain-containing protein</fullName>
    </recommendedName>
</protein>
<feature type="compositionally biased region" description="Polar residues" evidence="1">
    <location>
        <begin position="9"/>
        <end position="20"/>
    </location>
</feature>
<reference evidence="3" key="1">
    <citation type="submission" date="2023-03" db="EMBL/GenBank/DDBJ databases">
        <title>Chromosome-scale reference genome and RAD-based genetic map of yellow starthistle (Centaurea solstitialis) reveal putative structural variation and QTLs associated with invader traits.</title>
        <authorList>
            <person name="Reatini B."/>
            <person name="Cang F.A."/>
            <person name="Jiang Q."/>
            <person name="Mckibben M.T.W."/>
            <person name="Barker M.S."/>
            <person name="Rieseberg L.H."/>
            <person name="Dlugosch K.M."/>
        </authorList>
    </citation>
    <scope>NUCLEOTIDE SEQUENCE</scope>
    <source>
        <strain evidence="3">CAN-66</strain>
        <tissue evidence="3">Leaf</tissue>
    </source>
</reference>
<dbReference type="Pfam" id="PF07727">
    <property type="entry name" value="RVT_2"/>
    <property type="match status" value="2"/>
</dbReference>
<sequence length="473" mass="53089">MTPILATSLPETTIPATTSPAPDVPIYDPSGAPFPDVPIAFHKAPRHCNRYPIQNYVAYSHVSPESNLYQYPSFLPDSQRCEQYFSSPRMAAMEDELGALRGNHTWDLETLPLGERVVGCRWVFTVKLHSDGSLHRLKAQLAHGINYDETFSSVAKISSICICIALDAIHHWPLHQLDVKNTFLKGVLEEEVYMEQPPGFIVKEEASKKQGKKIIVVVYVDDIIITGDDEVGITELKQFLQSQFQISNLVRLWYFLGIEVSRYPQGILISQRKYVLDMLTEYGLLGCKPVDTPMLPTKKLLLEDGDPMNDPERYKRLVGKLNYLTVTRLDNSFTVSILSQFMGTPHTGHWDAALRVLRYLKTMPGLGILYSNQGHCRVGAFIEQGYGQISGFSDADWAGCLISRRSATGYCVFVGGNLVSWMSKKQHIVSRSSAELEYRAMADVRSDMGSSSSHRARRSFRAVPDVLYALGEI</sequence>
<dbReference type="InterPro" id="IPR043502">
    <property type="entry name" value="DNA/RNA_pol_sf"/>
</dbReference>
<name>A0AA38TKV2_9ASTR</name>
<dbReference type="AlphaFoldDB" id="A0AA38TKV2"/>
<dbReference type="CDD" id="cd09272">
    <property type="entry name" value="RNase_HI_RT_Ty1"/>
    <property type="match status" value="1"/>
</dbReference>
<feature type="domain" description="Reverse transcriptase Ty1/copia-type" evidence="2">
    <location>
        <begin position="212"/>
        <end position="295"/>
    </location>
</feature>
<comment type="caution">
    <text evidence="3">The sequence shown here is derived from an EMBL/GenBank/DDBJ whole genome shotgun (WGS) entry which is preliminary data.</text>
</comment>
<evidence type="ECO:0000259" key="2">
    <source>
        <dbReference type="Pfam" id="PF07727"/>
    </source>
</evidence>
<accession>A0AA38TKV2</accession>
<dbReference type="InterPro" id="IPR013103">
    <property type="entry name" value="RVT_2"/>
</dbReference>
<evidence type="ECO:0000313" key="3">
    <source>
        <dbReference type="EMBL" id="KAJ9561864.1"/>
    </source>
</evidence>
<feature type="domain" description="Reverse transcriptase Ty1/copia-type" evidence="2">
    <location>
        <begin position="103"/>
        <end position="208"/>
    </location>
</feature>
<dbReference type="EMBL" id="JARYMX010000002">
    <property type="protein sequence ID" value="KAJ9561864.1"/>
    <property type="molecule type" value="Genomic_DNA"/>
</dbReference>
<keyword evidence="4" id="KW-1185">Reference proteome</keyword>
<evidence type="ECO:0000313" key="4">
    <source>
        <dbReference type="Proteomes" id="UP001172457"/>
    </source>
</evidence>
<feature type="region of interest" description="Disordered" evidence="1">
    <location>
        <begin position="1"/>
        <end position="22"/>
    </location>
</feature>
<gene>
    <name evidence="3" type="ORF">OSB04_007024</name>
</gene>
<dbReference type="PANTHER" id="PTHR11439">
    <property type="entry name" value="GAG-POL-RELATED RETROTRANSPOSON"/>
    <property type="match status" value="1"/>
</dbReference>
<dbReference type="Proteomes" id="UP001172457">
    <property type="component" value="Chromosome 2"/>
</dbReference>
<proteinExistence type="predicted"/>
<evidence type="ECO:0000256" key="1">
    <source>
        <dbReference type="SAM" id="MobiDB-lite"/>
    </source>
</evidence>
<dbReference type="PANTHER" id="PTHR11439:SF487">
    <property type="entry name" value="RNA-DIRECTED DNA POLYMERASE"/>
    <property type="match status" value="1"/>
</dbReference>
<organism evidence="3 4">
    <name type="scientific">Centaurea solstitialis</name>
    <name type="common">yellow star-thistle</name>
    <dbReference type="NCBI Taxonomy" id="347529"/>
    <lineage>
        <taxon>Eukaryota</taxon>
        <taxon>Viridiplantae</taxon>
        <taxon>Streptophyta</taxon>
        <taxon>Embryophyta</taxon>
        <taxon>Tracheophyta</taxon>
        <taxon>Spermatophyta</taxon>
        <taxon>Magnoliopsida</taxon>
        <taxon>eudicotyledons</taxon>
        <taxon>Gunneridae</taxon>
        <taxon>Pentapetalae</taxon>
        <taxon>asterids</taxon>
        <taxon>campanulids</taxon>
        <taxon>Asterales</taxon>
        <taxon>Asteraceae</taxon>
        <taxon>Carduoideae</taxon>
        <taxon>Cardueae</taxon>
        <taxon>Centaureinae</taxon>
        <taxon>Centaurea</taxon>
    </lineage>
</organism>